<feature type="transmembrane region" description="Helical" evidence="1">
    <location>
        <begin position="122"/>
        <end position="145"/>
    </location>
</feature>
<sequence length="166" mass="18484">MVMKWSRLIIMMSIYMWIGFTCAISFMEAWLKFRAPGVSLPVGLGIGRLVFSALNKVEWGFVIVLTACFLFGEDRGLLTRMNLVLYIVILLLLALETFWLLPRLDALAAVVISGEPVAPSRLHIYFVAAELLKTLALLFLGAGLFRAFHLADLKTVIPVSSPIKPD</sequence>
<feature type="transmembrane region" description="Helical" evidence="1">
    <location>
        <begin position="51"/>
        <end position="71"/>
    </location>
</feature>
<evidence type="ECO:0000313" key="3">
    <source>
        <dbReference type="Proteomes" id="UP001501207"/>
    </source>
</evidence>
<gene>
    <name evidence="2" type="ORF">GCM10023143_01880</name>
</gene>
<keyword evidence="1" id="KW-1133">Transmembrane helix</keyword>
<accession>A0ABP8FCT5</accession>
<comment type="caution">
    <text evidence="2">The sequence shown here is derived from an EMBL/GenBank/DDBJ whole genome shotgun (WGS) entry which is preliminary data.</text>
</comment>
<evidence type="ECO:0000313" key="2">
    <source>
        <dbReference type="EMBL" id="GAA4300675.1"/>
    </source>
</evidence>
<dbReference type="Proteomes" id="UP001501207">
    <property type="component" value="Unassembled WGS sequence"/>
</dbReference>
<evidence type="ECO:0000256" key="1">
    <source>
        <dbReference type="SAM" id="Phobius"/>
    </source>
</evidence>
<feature type="transmembrane region" description="Helical" evidence="1">
    <location>
        <begin position="12"/>
        <end position="31"/>
    </location>
</feature>
<keyword evidence="1" id="KW-0812">Transmembrane</keyword>
<protein>
    <recommendedName>
        <fullName evidence="4">DUF4149 domain-containing protein</fullName>
    </recommendedName>
</protein>
<evidence type="ECO:0008006" key="4">
    <source>
        <dbReference type="Google" id="ProtNLM"/>
    </source>
</evidence>
<reference evidence="3" key="1">
    <citation type="journal article" date="2019" name="Int. J. Syst. Evol. Microbiol.">
        <title>The Global Catalogue of Microorganisms (GCM) 10K type strain sequencing project: providing services to taxonomists for standard genome sequencing and annotation.</title>
        <authorList>
            <consortium name="The Broad Institute Genomics Platform"/>
            <consortium name="The Broad Institute Genome Sequencing Center for Infectious Disease"/>
            <person name="Wu L."/>
            <person name="Ma J."/>
        </authorList>
    </citation>
    <scope>NUCLEOTIDE SEQUENCE [LARGE SCALE GENOMIC DNA]</scope>
    <source>
        <strain evidence="3">JCM 17664</strain>
    </source>
</reference>
<dbReference type="EMBL" id="BAABFN010000001">
    <property type="protein sequence ID" value="GAA4300675.1"/>
    <property type="molecule type" value="Genomic_DNA"/>
</dbReference>
<feature type="transmembrane region" description="Helical" evidence="1">
    <location>
        <begin position="83"/>
        <end position="102"/>
    </location>
</feature>
<proteinExistence type="predicted"/>
<name>A0ABP8FCT5_9BACT</name>
<organism evidence="2 3">
    <name type="scientific">Compostibacter hankyongensis</name>
    <dbReference type="NCBI Taxonomy" id="1007089"/>
    <lineage>
        <taxon>Bacteria</taxon>
        <taxon>Pseudomonadati</taxon>
        <taxon>Bacteroidota</taxon>
        <taxon>Chitinophagia</taxon>
        <taxon>Chitinophagales</taxon>
        <taxon>Chitinophagaceae</taxon>
        <taxon>Compostibacter</taxon>
    </lineage>
</organism>
<keyword evidence="3" id="KW-1185">Reference proteome</keyword>
<keyword evidence="1" id="KW-0472">Membrane</keyword>